<gene>
    <name evidence="14" type="ORF">J0A66_15735</name>
</gene>
<dbReference type="AlphaFoldDB" id="A0A939DQ15"/>
<keyword evidence="5 9" id="KW-0798">TonB box</keyword>
<keyword evidence="15" id="KW-1185">Reference proteome</keyword>
<protein>
    <submittedName>
        <fullName evidence="14">TonB-dependent receptor</fullName>
    </submittedName>
</protein>
<reference evidence="14" key="1">
    <citation type="submission" date="2021-03" db="EMBL/GenBank/DDBJ databases">
        <title>novel species isolated from a fishpond in China.</title>
        <authorList>
            <person name="Lu H."/>
            <person name="Cai Z."/>
        </authorList>
    </citation>
    <scope>NUCLEOTIDE SEQUENCE</scope>
    <source>
        <strain evidence="14">JCM 30855</strain>
    </source>
</reference>
<keyword evidence="4 8" id="KW-0812">Transmembrane</keyword>
<accession>A0A939DQ15</accession>
<dbReference type="InterPro" id="IPR036942">
    <property type="entry name" value="Beta-barrel_TonB_sf"/>
</dbReference>
<dbReference type="SUPFAM" id="SSF49452">
    <property type="entry name" value="Starch-binding domain-like"/>
    <property type="match status" value="1"/>
</dbReference>
<dbReference type="InterPro" id="IPR000531">
    <property type="entry name" value="Beta-barrel_TonB"/>
</dbReference>
<dbReference type="Pfam" id="PF13715">
    <property type="entry name" value="CarbopepD_reg_2"/>
    <property type="match status" value="1"/>
</dbReference>
<keyword evidence="11" id="KW-0732">Signal</keyword>
<dbReference type="CDD" id="cd01347">
    <property type="entry name" value="ligand_gated_channel"/>
    <property type="match status" value="1"/>
</dbReference>
<evidence type="ECO:0000259" key="13">
    <source>
        <dbReference type="Pfam" id="PF07715"/>
    </source>
</evidence>
<evidence type="ECO:0000256" key="5">
    <source>
        <dbReference type="ARBA" id="ARBA00023077"/>
    </source>
</evidence>
<evidence type="ECO:0000313" key="15">
    <source>
        <dbReference type="Proteomes" id="UP000664654"/>
    </source>
</evidence>
<dbReference type="InterPro" id="IPR013784">
    <property type="entry name" value="Carb-bd-like_fold"/>
</dbReference>
<feature type="domain" description="TonB-dependent receptor plug" evidence="13">
    <location>
        <begin position="136"/>
        <end position="234"/>
    </location>
</feature>
<evidence type="ECO:0000256" key="2">
    <source>
        <dbReference type="ARBA" id="ARBA00022448"/>
    </source>
</evidence>
<feature type="signal peptide" evidence="11">
    <location>
        <begin position="1"/>
        <end position="23"/>
    </location>
</feature>
<dbReference type="GO" id="GO:0030246">
    <property type="term" value="F:carbohydrate binding"/>
    <property type="evidence" value="ECO:0007669"/>
    <property type="project" value="InterPro"/>
</dbReference>
<dbReference type="InterPro" id="IPR037066">
    <property type="entry name" value="Plug_dom_sf"/>
</dbReference>
<name>A0A939DQ15_9ALTE</name>
<keyword evidence="6 8" id="KW-0472">Membrane</keyword>
<dbReference type="Pfam" id="PF07715">
    <property type="entry name" value="Plug"/>
    <property type="match status" value="1"/>
</dbReference>
<dbReference type="PROSITE" id="PS52016">
    <property type="entry name" value="TONB_DEPENDENT_REC_3"/>
    <property type="match status" value="1"/>
</dbReference>
<evidence type="ECO:0000313" key="14">
    <source>
        <dbReference type="EMBL" id="MBN7826687.1"/>
    </source>
</evidence>
<dbReference type="Pfam" id="PF00593">
    <property type="entry name" value="TonB_dep_Rec_b-barrel"/>
    <property type="match status" value="1"/>
</dbReference>
<dbReference type="PANTHER" id="PTHR40980:SF4">
    <property type="entry name" value="TONB-DEPENDENT RECEPTOR-LIKE BETA-BARREL DOMAIN-CONTAINING PROTEIN"/>
    <property type="match status" value="1"/>
</dbReference>
<keyword evidence="2 8" id="KW-0813">Transport</keyword>
<feature type="chain" id="PRO_5037910844" evidence="11">
    <location>
        <begin position="24"/>
        <end position="902"/>
    </location>
</feature>
<evidence type="ECO:0000256" key="4">
    <source>
        <dbReference type="ARBA" id="ARBA00022692"/>
    </source>
</evidence>
<dbReference type="Gene3D" id="2.40.170.20">
    <property type="entry name" value="TonB-dependent receptor, beta-barrel domain"/>
    <property type="match status" value="1"/>
</dbReference>
<evidence type="ECO:0000256" key="11">
    <source>
        <dbReference type="SAM" id="SignalP"/>
    </source>
</evidence>
<dbReference type="EMBL" id="JAFKCV010000010">
    <property type="protein sequence ID" value="MBN7826687.1"/>
    <property type="molecule type" value="Genomic_DNA"/>
</dbReference>
<evidence type="ECO:0000256" key="1">
    <source>
        <dbReference type="ARBA" id="ARBA00004571"/>
    </source>
</evidence>
<evidence type="ECO:0000256" key="8">
    <source>
        <dbReference type="PROSITE-ProRule" id="PRU01360"/>
    </source>
</evidence>
<dbReference type="SUPFAM" id="SSF56935">
    <property type="entry name" value="Porins"/>
    <property type="match status" value="1"/>
</dbReference>
<feature type="region of interest" description="Disordered" evidence="10">
    <location>
        <begin position="672"/>
        <end position="697"/>
    </location>
</feature>
<dbReference type="InterPro" id="IPR010104">
    <property type="entry name" value="TonB_rcpt_bac"/>
</dbReference>
<keyword evidence="14" id="KW-0675">Receptor</keyword>
<dbReference type="Gene3D" id="2.60.40.1120">
    <property type="entry name" value="Carboxypeptidase-like, regulatory domain"/>
    <property type="match status" value="1"/>
</dbReference>
<evidence type="ECO:0000256" key="10">
    <source>
        <dbReference type="SAM" id="MobiDB-lite"/>
    </source>
</evidence>
<keyword evidence="3 8" id="KW-1134">Transmembrane beta strand</keyword>
<organism evidence="14 15">
    <name type="scientific">Bowmanella dokdonensis</name>
    <dbReference type="NCBI Taxonomy" id="751969"/>
    <lineage>
        <taxon>Bacteria</taxon>
        <taxon>Pseudomonadati</taxon>
        <taxon>Pseudomonadota</taxon>
        <taxon>Gammaproteobacteria</taxon>
        <taxon>Alteromonadales</taxon>
        <taxon>Alteromonadaceae</taxon>
        <taxon>Bowmanella</taxon>
    </lineage>
</organism>
<evidence type="ECO:0000256" key="6">
    <source>
        <dbReference type="ARBA" id="ARBA00023136"/>
    </source>
</evidence>
<evidence type="ECO:0000259" key="12">
    <source>
        <dbReference type="Pfam" id="PF00593"/>
    </source>
</evidence>
<feature type="domain" description="TonB-dependent receptor-like beta-barrel" evidence="12">
    <location>
        <begin position="455"/>
        <end position="869"/>
    </location>
</feature>
<evidence type="ECO:0000256" key="3">
    <source>
        <dbReference type="ARBA" id="ARBA00022452"/>
    </source>
</evidence>
<dbReference type="Proteomes" id="UP000664654">
    <property type="component" value="Unassembled WGS sequence"/>
</dbReference>
<dbReference type="NCBIfam" id="TIGR01782">
    <property type="entry name" value="TonB-Xanth-Caul"/>
    <property type="match status" value="1"/>
</dbReference>
<dbReference type="Gene3D" id="2.170.130.10">
    <property type="entry name" value="TonB-dependent receptor, plug domain"/>
    <property type="match status" value="1"/>
</dbReference>
<evidence type="ECO:0000256" key="7">
    <source>
        <dbReference type="ARBA" id="ARBA00023237"/>
    </source>
</evidence>
<keyword evidence="7 8" id="KW-0998">Cell outer membrane</keyword>
<comment type="subcellular location">
    <subcellularLocation>
        <location evidence="1 8">Cell outer membrane</location>
        <topology evidence="1 8">Multi-pass membrane protein</topology>
    </subcellularLocation>
</comment>
<feature type="compositionally biased region" description="Acidic residues" evidence="10">
    <location>
        <begin position="673"/>
        <end position="682"/>
    </location>
</feature>
<comment type="similarity">
    <text evidence="8 9">Belongs to the TonB-dependent receptor family.</text>
</comment>
<dbReference type="PANTHER" id="PTHR40980">
    <property type="entry name" value="PLUG DOMAIN-CONTAINING PROTEIN"/>
    <property type="match status" value="1"/>
</dbReference>
<evidence type="ECO:0000256" key="9">
    <source>
        <dbReference type="RuleBase" id="RU003357"/>
    </source>
</evidence>
<comment type="caution">
    <text evidence="14">The sequence shown here is derived from an EMBL/GenBank/DDBJ whole genome shotgun (WGS) entry which is preliminary data.</text>
</comment>
<proteinExistence type="inferred from homology"/>
<dbReference type="RefSeq" id="WP_206574801.1">
    <property type="nucleotide sequence ID" value="NZ_JAFKCV010000010.1"/>
</dbReference>
<dbReference type="InterPro" id="IPR039426">
    <property type="entry name" value="TonB-dep_rcpt-like"/>
</dbReference>
<dbReference type="InterPro" id="IPR012910">
    <property type="entry name" value="Plug_dom"/>
</dbReference>
<sequence length="902" mass="100947">MKFHKTRLTLACLSALLTGQAVADEGALQGRLTDKQQKAYFEGASVRIKELNLSTVTRRDGSFRFNTLPAGSYTLEIRYLGADKIVRQIQIKEGETLEQRIVLESEGQDLEYLIVYGQRAGQAGALNMQRTADNLKSVVSADAIGQFPDQNAAEALQRLPGLSIERDQGEGRFVGIRGIDPNLNNVTINGMNIPSPEAGVRSVALDVIPAELIEGLEVTKAVTPDMDADAIGGTVEVKSLSAFDRGGRSASLTVQASHNELRSKTSPKLSGSFTELLDMGDKEDVFGVALAVSWFDREFGSDNIESNGDDEIEQRYYGVARERIGAAVNLDYRPDFDNQYYLRTLYSRFSDDEYRQANTFVFDDEESEIERGTKDRYEVQEILSLSAGGEHQLDSWHMGYQLGYAQSSEDEPDALYYSFIGEGFDISSDFAGPIPTITQDTAAMDLANYEVDEVAFEDNLSEDEEISFKLDISRDIKLVGHSAQLKFGGKYRTREKTTDANIFIYDGDFDELSPGQFTASSPDWGLGNFGPGADRGGLRQHFNLNRSNLELAVLDSELESNGASYRSEEDIFAAYLMGKVDIDSLRIVAGYRYESTDFSTAGQRVELVEDEQNDVEEVINAPWTSEKDYSHLLPSLNLRYEFSEKLIGRFAYTQTIARPKFEDSAAFQIIESSTEENDDGEFETEREAEVGNPELEPFESDNIDVAIEYYPGSIGVLSAGYFHKSIDNFVILADVSELDAWKGFDEVIQPINGERAKVQGVELSWVKSFDNGLLIAANATLSDSEAVTFLDGERFETSLPNQSDKVGNLTLGYEDHAWSLRLTLSHKSENLEEIDGDMLRMEDSHQQLDFSGKYYINQQMHLYFNAINLNDEPYYHYFDSRTVNAQYEEYGRTFELGFSWTL</sequence>
<dbReference type="GO" id="GO:0009279">
    <property type="term" value="C:cell outer membrane"/>
    <property type="evidence" value="ECO:0007669"/>
    <property type="project" value="UniProtKB-SubCell"/>
</dbReference>